<organism evidence="2 3">
    <name type="scientific">Pseudomonas bijieensis</name>
    <dbReference type="NCBI Taxonomy" id="2681983"/>
    <lineage>
        <taxon>Bacteria</taxon>
        <taxon>Pseudomonadati</taxon>
        <taxon>Pseudomonadota</taxon>
        <taxon>Gammaproteobacteria</taxon>
        <taxon>Pseudomonadales</taxon>
        <taxon>Pseudomonadaceae</taxon>
        <taxon>Pseudomonas</taxon>
    </lineage>
</organism>
<dbReference type="EMBL" id="CP048810">
    <property type="protein sequence ID" value="QKS80940.1"/>
    <property type="molecule type" value="Genomic_DNA"/>
</dbReference>
<dbReference type="Pfam" id="PF13401">
    <property type="entry name" value="AAA_22"/>
    <property type="match status" value="1"/>
</dbReference>
<protein>
    <submittedName>
        <fullName evidence="2">ATP-binding protein</fullName>
    </submittedName>
</protein>
<reference evidence="2 3" key="1">
    <citation type="submission" date="2020-02" db="EMBL/GenBank/DDBJ databases">
        <authorList>
            <person name="Liang J."/>
        </authorList>
    </citation>
    <scope>NUCLEOTIDE SEQUENCE [LARGE SCALE GENOMIC DNA]</scope>
    <source>
        <strain evidence="2 3">L22-9</strain>
    </source>
</reference>
<name>A0A6N1C9L4_9PSED</name>
<keyword evidence="2" id="KW-0067">ATP-binding</keyword>
<proteinExistence type="predicted"/>
<dbReference type="InterPro" id="IPR027417">
    <property type="entry name" value="P-loop_NTPase"/>
</dbReference>
<dbReference type="RefSeq" id="WP_176687805.1">
    <property type="nucleotide sequence ID" value="NZ_CP048810.1"/>
</dbReference>
<dbReference type="KEGG" id="pbz:GN234_02835"/>
<dbReference type="Gene3D" id="3.40.50.300">
    <property type="entry name" value="P-loop containing nucleotide triphosphate hydrolases"/>
    <property type="match status" value="1"/>
</dbReference>
<evidence type="ECO:0000259" key="1">
    <source>
        <dbReference type="Pfam" id="PF13401"/>
    </source>
</evidence>
<evidence type="ECO:0000313" key="3">
    <source>
        <dbReference type="Proteomes" id="UP000509545"/>
    </source>
</evidence>
<dbReference type="GO" id="GO:0005524">
    <property type="term" value="F:ATP binding"/>
    <property type="evidence" value="ECO:0007669"/>
    <property type="project" value="UniProtKB-KW"/>
</dbReference>
<dbReference type="InterPro" id="IPR049945">
    <property type="entry name" value="AAA_22"/>
</dbReference>
<feature type="domain" description="ORC1/DEAH AAA+ ATPase" evidence="1">
    <location>
        <begin position="48"/>
        <end position="173"/>
    </location>
</feature>
<keyword evidence="3" id="KW-1185">Reference proteome</keyword>
<keyword evidence="2" id="KW-0547">Nucleotide-binding</keyword>
<accession>A0A6N1C9L4</accession>
<sequence>MEVYEPTDLAMQLKYFPSHPLIIKDYTIVTPSIPPVLNIVVESVMLHKRSICFRAYPQMGKSTACRLSRAAIDEGQSFRDRFCLMITADPRRHEHIIRTIVRNLNLAIPNQPKLENLRRDALAAIENKLRSVNGRHFVLLIDEMQALQISEYEHLQFLQNELALQGIGMTVIGFAQTQVDDSITLLREQGRPELLVRFLNEVYDLPHCTNVGWLTETLTFFDEKMTYPSNSKCTYTEFFLPLAFADGFRLADSAKLIFLQMEQAIREASLKLLPTAHVLEVCRLILIRAKKLDHAGFELPQDVVKAAVAEANLASYTTNLTKK</sequence>
<dbReference type="SUPFAM" id="SSF52540">
    <property type="entry name" value="P-loop containing nucleoside triphosphate hydrolases"/>
    <property type="match status" value="1"/>
</dbReference>
<gene>
    <name evidence="2" type="ORF">GN234_02835</name>
</gene>
<dbReference type="AlphaFoldDB" id="A0A6N1C9L4"/>
<dbReference type="Proteomes" id="UP000509545">
    <property type="component" value="Chromosome"/>
</dbReference>
<dbReference type="GO" id="GO:0016887">
    <property type="term" value="F:ATP hydrolysis activity"/>
    <property type="evidence" value="ECO:0007669"/>
    <property type="project" value="InterPro"/>
</dbReference>
<evidence type="ECO:0000313" key="2">
    <source>
        <dbReference type="EMBL" id="QKS80940.1"/>
    </source>
</evidence>